<keyword evidence="15" id="KW-1185">Reference proteome</keyword>
<accession>A0A8J4BSA8</accession>
<dbReference type="CDD" id="cd00788">
    <property type="entry name" value="KU70"/>
    <property type="match status" value="1"/>
</dbReference>
<sequence>MTEYYNDNIWDEGNEDEEEDAQKEYRDYYKEKMIFIMDAQENMFEEIELCGETTTSFEAAHRTVVELLKLKAIQHPDDQVAVVLYNTRERDKPGGAANGGGGGGGGDGFTTPYTAAFEGVRTLLELQQPSAEAVRAVRDLTIDTFRTTIGSLPQRRDSALADALFRIQNCLAASRSAETSINTLVVFTNDPEPCGPCTAPGYKAALAQLNSRVEALQGYRVCLRLFPLAAAVRPFNSGSLWRSVMRALSGPAEELDGEAGVRSGGGGGGSDAGSGISGAGAGGEWVGYDEALLQELATDPGQRRDPVTAITALFESFKRRLSRKRTLMKLNWVISEQLKVAVKGYLLVYDAAKHAKRTVYVNPVTNQPLKVITSLVSTYDGRLLEKEEIGKMKLFKLKTGDTSRLPEVIVPASEVSASGGAGLVPPGLMLLGFKPLSCLLPYHQMQPSIFLRPDERSASGSTTAFISLWRAMLAEGRFALCRYRKAANTSPRLVALIPQDEGIDPYGIQTDPPGIHMIILPYMDDIRHPETAAGVAPQQPSDGQMAASKALIAALDLEKVEAFDLTQVCNPWLERHYAVVEALALSEPIPRWSAIAEDGTRPRRELFESPEAMEAIEAFRMAFPQDGSGKGTKRKAVGEAGGGPAAVKAQKAEAVADAYSAIDWEGLYRSNGFTKLNKDDLTLYLRRHQLKVTGKKDELIQRIREHMEQGGEGPGPR</sequence>
<dbReference type="GO" id="GO:0006310">
    <property type="term" value="P:DNA recombination"/>
    <property type="evidence" value="ECO:0007669"/>
    <property type="project" value="UniProtKB-KW"/>
</dbReference>
<feature type="region of interest" description="Disordered" evidence="12">
    <location>
        <begin position="1"/>
        <end position="21"/>
    </location>
</feature>
<dbReference type="Pfam" id="PF03731">
    <property type="entry name" value="Ku_N"/>
    <property type="match status" value="1"/>
</dbReference>
<dbReference type="AlphaFoldDB" id="A0A8J4BSA8"/>
<dbReference type="PANTHER" id="PTHR12604:SF2">
    <property type="entry name" value="X-RAY REPAIR CROSS-COMPLEMENTING PROTEIN 6"/>
    <property type="match status" value="1"/>
</dbReference>
<dbReference type="InterPro" id="IPR027388">
    <property type="entry name" value="Ku70_bridge/pillars_dom_sf"/>
</dbReference>
<comment type="subcellular location">
    <subcellularLocation>
        <location evidence="1">Nucleus</location>
    </subcellularLocation>
</comment>
<dbReference type="GO" id="GO:0005524">
    <property type="term" value="F:ATP binding"/>
    <property type="evidence" value="ECO:0007669"/>
    <property type="project" value="UniProtKB-KW"/>
</dbReference>
<dbReference type="Pfam" id="PF02735">
    <property type="entry name" value="Ku"/>
    <property type="match status" value="1"/>
</dbReference>
<keyword evidence="6" id="KW-0347">Helicase</keyword>
<evidence type="ECO:0000256" key="12">
    <source>
        <dbReference type="SAM" id="MobiDB-lite"/>
    </source>
</evidence>
<dbReference type="SUPFAM" id="SSF100939">
    <property type="entry name" value="SPOC domain-like"/>
    <property type="match status" value="1"/>
</dbReference>
<dbReference type="InterPro" id="IPR005160">
    <property type="entry name" value="Ku_C"/>
</dbReference>
<dbReference type="GO" id="GO:0003678">
    <property type="term" value="F:DNA helicase activity"/>
    <property type="evidence" value="ECO:0007669"/>
    <property type="project" value="InterPro"/>
</dbReference>
<dbReference type="GO" id="GO:0006303">
    <property type="term" value="P:double-strand break repair via nonhomologous end joining"/>
    <property type="evidence" value="ECO:0007669"/>
    <property type="project" value="InterPro"/>
</dbReference>
<keyword evidence="4" id="KW-0227">DNA damage</keyword>
<name>A0A8J4BSA8_9CHLO</name>
<dbReference type="InterPro" id="IPR006165">
    <property type="entry name" value="Ku70"/>
</dbReference>
<keyword evidence="8" id="KW-0238">DNA-binding</keyword>
<evidence type="ECO:0000256" key="8">
    <source>
        <dbReference type="ARBA" id="ARBA00023125"/>
    </source>
</evidence>
<evidence type="ECO:0000256" key="1">
    <source>
        <dbReference type="ARBA" id="ARBA00004123"/>
    </source>
</evidence>
<dbReference type="PROSITE" id="PS50800">
    <property type="entry name" value="SAP"/>
    <property type="match status" value="1"/>
</dbReference>
<dbReference type="InterPro" id="IPR047087">
    <property type="entry name" value="KU70_core_dom"/>
</dbReference>
<dbReference type="EMBL" id="BNCO01000065">
    <property type="protein sequence ID" value="GIL64328.1"/>
    <property type="molecule type" value="Genomic_DNA"/>
</dbReference>
<dbReference type="PIRSF" id="PIRSF003033">
    <property type="entry name" value="Ku70"/>
    <property type="match status" value="1"/>
</dbReference>
<dbReference type="GO" id="GO:0042162">
    <property type="term" value="F:telomeric DNA binding"/>
    <property type="evidence" value="ECO:0007669"/>
    <property type="project" value="InterPro"/>
</dbReference>
<dbReference type="GO" id="GO:0043564">
    <property type="term" value="C:Ku70:Ku80 complex"/>
    <property type="evidence" value="ECO:0007669"/>
    <property type="project" value="InterPro"/>
</dbReference>
<dbReference type="PANTHER" id="PTHR12604">
    <property type="entry name" value="KU AUTOANTIGEN DNA HELICASE"/>
    <property type="match status" value="1"/>
</dbReference>
<evidence type="ECO:0000256" key="5">
    <source>
        <dbReference type="ARBA" id="ARBA00022801"/>
    </source>
</evidence>
<dbReference type="SUPFAM" id="SSF53300">
    <property type="entry name" value="vWA-like"/>
    <property type="match status" value="1"/>
</dbReference>
<evidence type="ECO:0000256" key="7">
    <source>
        <dbReference type="ARBA" id="ARBA00022840"/>
    </source>
</evidence>
<keyword evidence="7" id="KW-0067">ATP-binding</keyword>
<feature type="region of interest" description="Disordered" evidence="12">
    <location>
        <begin position="255"/>
        <end position="274"/>
    </location>
</feature>
<dbReference type="Gene3D" id="4.10.970.10">
    <property type="entry name" value="Ku70, bridge and pillars"/>
    <property type="match status" value="1"/>
</dbReference>
<keyword evidence="10" id="KW-0234">DNA repair</keyword>
<gene>
    <name evidence="14" type="ORF">Vafri_18305</name>
</gene>
<evidence type="ECO:0000256" key="2">
    <source>
        <dbReference type="ARBA" id="ARBA00005240"/>
    </source>
</evidence>
<dbReference type="SUPFAM" id="SSF68906">
    <property type="entry name" value="SAP domain"/>
    <property type="match status" value="1"/>
</dbReference>
<evidence type="ECO:0000259" key="13">
    <source>
        <dbReference type="PROSITE" id="PS50800"/>
    </source>
</evidence>
<keyword evidence="9" id="KW-0233">DNA recombination</keyword>
<keyword evidence="11" id="KW-0539">Nucleus</keyword>
<dbReference type="Gene3D" id="2.40.290.10">
    <property type="match status" value="1"/>
</dbReference>
<feature type="domain" description="SAP" evidence="13">
    <location>
        <begin position="673"/>
        <end position="707"/>
    </location>
</feature>
<dbReference type="InterPro" id="IPR016194">
    <property type="entry name" value="SPOC-like_C_dom_sf"/>
</dbReference>
<dbReference type="InterPro" id="IPR036361">
    <property type="entry name" value="SAP_dom_sf"/>
</dbReference>
<evidence type="ECO:0000256" key="9">
    <source>
        <dbReference type="ARBA" id="ARBA00023172"/>
    </source>
</evidence>
<comment type="similarity">
    <text evidence="2">Belongs to the ku70 family.</text>
</comment>
<dbReference type="FunFam" id="2.40.290.10:FF:000001">
    <property type="entry name" value="X-ray repair cross complementing 6"/>
    <property type="match status" value="1"/>
</dbReference>
<dbReference type="GO" id="GO:0000723">
    <property type="term" value="P:telomere maintenance"/>
    <property type="evidence" value="ECO:0007669"/>
    <property type="project" value="InterPro"/>
</dbReference>
<evidence type="ECO:0000256" key="10">
    <source>
        <dbReference type="ARBA" id="ARBA00023204"/>
    </source>
</evidence>
<dbReference type="InterPro" id="IPR005161">
    <property type="entry name" value="Ku_N"/>
</dbReference>
<proteinExistence type="inferred from homology"/>
<dbReference type="GO" id="GO:0016787">
    <property type="term" value="F:hydrolase activity"/>
    <property type="evidence" value="ECO:0007669"/>
    <property type="project" value="UniProtKB-KW"/>
</dbReference>
<dbReference type="Gene3D" id="1.10.1600.10">
    <property type="match status" value="1"/>
</dbReference>
<organism evidence="14 15">
    <name type="scientific">Volvox africanus</name>
    <dbReference type="NCBI Taxonomy" id="51714"/>
    <lineage>
        <taxon>Eukaryota</taxon>
        <taxon>Viridiplantae</taxon>
        <taxon>Chlorophyta</taxon>
        <taxon>core chlorophytes</taxon>
        <taxon>Chlorophyceae</taxon>
        <taxon>CS clade</taxon>
        <taxon>Chlamydomonadales</taxon>
        <taxon>Volvocaceae</taxon>
        <taxon>Volvox</taxon>
    </lineage>
</organism>
<evidence type="ECO:0000256" key="6">
    <source>
        <dbReference type="ARBA" id="ARBA00022806"/>
    </source>
</evidence>
<feature type="compositionally biased region" description="Acidic residues" evidence="12">
    <location>
        <begin position="9"/>
        <end position="21"/>
    </location>
</feature>
<dbReference type="Proteomes" id="UP000747399">
    <property type="component" value="Unassembled WGS sequence"/>
</dbReference>
<reference evidence="14" key="1">
    <citation type="journal article" date="2021" name="Proc. Natl. Acad. Sci. U.S.A.">
        <title>Three genomes in the algal genus Volvox reveal the fate of a haploid sex-determining region after a transition to homothallism.</title>
        <authorList>
            <person name="Yamamoto K."/>
            <person name="Hamaji T."/>
            <person name="Kawai-Toyooka H."/>
            <person name="Matsuzaki R."/>
            <person name="Takahashi F."/>
            <person name="Nishimura Y."/>
            <person name="Kawachi M."/>
            <person name="Noguchi H."/>
            <person name="Minakuchi Y."/>
            <person name="Umen J.G."/>
            <person name="Toyoda A."/>
            <person name="Nozaki H."/>
        </authorList>
    </citation>
    <scope>NUCLEOTIDE SEQUENCE</scope>
    <source>
        <strain evidence="14">NIES-3780</strain>
    </source>
</reference>
<dbReference type="InterPro" id="IPR036465">
    <property type="entry name" value="vWFA_dom_sf"/>
</dbReference>
<dbReference type="Gene3D" id="3.40.50.410">
    <property type="entry name" value="von Willebrand factor, type A domain"/>
    <property type="match status" value="1"/>
</dbReference>
<feature type="compositionally biased region" description="Gly residues" evidence="12">
    <location>
        <begin position="262"/>
        <end position="274"/>
    </location>
</feature>
<comment type="caution">
    <text evidence="14">The sequence shown here is derived from an EMBL/GenBank/DDBJ whole genome shotgun (WGS) entry which is preliminary data.</text>
</comment>
<dbReference type="GO" id="GO:0003690">
    <property type="term" value="F:double-stranded DNA binding"/>
    <property type="evidence" value="ECO:0007669"/>
    <property type="project" value="TreeGrafter"/>
</dbReference>
<dbReference type="InterPro" id="IPR003034">
    <property type="entry name" value="SAP_dom"/>
</dbReference>
<dbReference type="Pfam" id="PF03730">
    <property type="entry name" value="Ku_C"/>
    <property type="match status" value="1"/>
</dbReference>
<dbReference type="Gene3D" id="1.10.720.30">
    <property type="entry name" value="SAP domain"/>
    <property type="match status" value="1"/>
</dbReference>
<protein>
    <recommendedName>
        <fullName evidence="13">SAP domain-containing protein</fullName>
    </recommendedName>
</protein>
<dbReference type="GO" id="GO:0003684">
    <property type="term" value="F:damaged DNA binding"/>
    <property type="evidence" value="ECO:0007669"/>
    <property type="project" value="InterPro"/>
</dbReference>
<keyword evidence="3" id="KW-0547">Nucleotide-binding</keyword>
<evidence type="ECO:0000256" key="11">
    <source>
        <dbReference type="ARBA" id="ARBA00023242"/>
    </source>
</evidence>
<dbReference type="Pfam" id="PF02037">
    <property type="entry name" value="SAP"/>
    <property type="match status" value="1"/>
</dbReference>
<dbReference type="SMART" id="SM00559">
    <property type="entry name" value="Ku78"/>
    <property type="match status" value="1"/>
</dbReference>
<evidence type="ECO:0000313" key="15">
    <source>
        <dbReference type="Proteomes" id="UP000747399"/>
    </source>
</evidence>
<keyword evidence="5" id="KW-0378">Hydrolase</keyword>
<evidence type="ECO:0000313" key="14">
    <source>
        <dbReference type="EMBL" id="GIL64328.1"/>
    </source>
</evidence>
<evidence type="ECO:0000256" key="3">
    <source>
        <dbReference type="ARBA" id="ARBA00022741"/>
    </source>
</evidence>
<evidence type="ECO:0000256" key="4">
    <source>
        <dbReference type="ARBA" id="ARBA00022763"/>
    </source>
</evidence>
<dbReference type="InterPro" id="IPR006164">
    <property type="entry name" value="DNA_bd_Ku70/Ku80"/>
</dbReference>